<dbReference type="EnsemblPlants" id="HORVU.MOREX.r3.2HG0209710.1">
    <property type="protein sequence ID" value="HORVU.MOREX.r3.2HG0209710.1"/>
    <property type="gene ID" value="HORVU.MOREX.r3.2HG0209710"/>
</dbReference>
<reference evidence="8" key="3">
    <citation type="submission" date="2022-01" db="UniProtKB">
        <authorList>
            <consortium name="EnsemblPlants"/>
        </authorList>
    </citation>
    <scope>IDENTIFICATION</scope>
    <source>
        <strain evidence="8">subsp. vulgare</strain>
    </source>
</reference>
<dbReference type="RefSeq" id="XP_044968938.1">
    <property type="nucleotide sequence ID" value="XM_045113003.1"/>
</dbReference>
<evidence type="ECO:0000256" key="7">
    <source>
        <dbReference type="SAM" id="Phobius"/>
    </source>
</evidence>
<evidence type="ECO:0000256" key="6">
    <source>
        <dbReference type="ARBA" id="ARBA00029467"/>
    </source>
</evidence>
<evidence type="ECO:0000313" key="9">
    <source>
        <dbReference type="Proteomes" id="UP000011116"/>
    </source>
</evidence>
<comment type="subcellular location">
    <subcellularLocation>
        <location evidence="1">Endomembrane system</location>
        <topology evidence="1">Multi-pass membrane protein</topology>
    </subcellularLocation>
</comment>
<reference evidence="8" key="2">
    <citation type="submission" date="2020-10" db="EMBL/GenBank/DDBJ databases">
        <authorList>
            <person name="Scholz U."/>
            <person name="Mascher M."/>
            <person name="Fiebig A."/>
        </authorList>
    </citation>
    <scope>NUCLEOTIDE SEQUENCE [LARGE SCALE GENOMIC DNA]</scope>
    <source>
        <strain evidence="8">cv. Morex</strain>
    </source>
</reference>
<proteinExistence type="inferred from homology"/>
<sequence length="130" mass="14322">MAFPKESIVVQSNQHGRVPNGRLGERPMASMVLGLVLALDLLAFVLAIAGELPRRTAYVNVLVFDDEPERPFCLYGHETDASAWYGPGALLLLMAGQAVAMAASRCFCYGRALKPSRWRSFSGIFFILSW</sequence>
<protein>
    <submittedName>
        <fullName evidence="8">Uncharacterized protein</fullName>
    </submittedName>
</protein>
<accession>A0A8I6XRS0</accession>
<dbReference type="GO" id="GO:0012505">
    <property type="term" value="C:endomembrane system"/>
    <property type="evidence" value="ECO:0007669"/>
    <property type="project" value="UniProtKB-SubCell"/>
</dbReference>
<gene>
    <name evidence="8" type="primary">LOC123428897</name>
</gene>
<dbReference type="KEGG" id="hvg:123428897"/>
<evidence type="ECO:0000313" key="8">
    <source>
        <dbReference type="EnsemblPlants" id="HORVU.MOREX.r3.2HG0209710.1"/>
    </source>
</evidence>
<evidence type="ECO:0000256" key="1">
    <source>
        <dbReference type="ARBA" id="ARBA00004127"/>
    </source>
</evidence>
<evidence type="ECO:0000256" key="2">
    <source>
        <dbReference type="ARBA" id="ARBA00022692"/>
    </source>
</evidence>
<keyword evidence="3" id="KW-0732">Signal</keyword>
<dbReference type="OrthoDB" id="638146at2759"/>
<evidence type="ECO:0000256" key="3">
    <source>
        <dbReference type="ARBA" id="ARBA00022729"/>
    </source>
</evidence>
<dbReference type="Pfam" id="PF06749">
    <property type="entry name" value="DUF1218"/>
    <property type="match status" value="1"/>
</dbReference>
<evidence type="ECO:0000256" key="5">
    <source>
        <dbReference type="ARBA" id="ARBA00023136"/>
    </source>
</evidence>
<organism evidence="8 9">
    <name type="scientific">Hordeum vulgare subsp. vulgare</name>
    <name type="common">Domesticated barley</name>
    <dbReference type="NCBI Taxonomy" id="112509"/>
    <lineage>
        <taxon>Eukaryota</taxon>
        <taxon>Viridiplantae</taxon>
        <taxon>Streptophyta</taxon>
        <taxon>Embryophyta</taxon>
        <taxon>Tracheophyta</taxon>
        <taxon>Spermatophyta</taxon>
        <taxon>Magnoliopsida</taxon>
        <taxon>Liliopsida</taxon>
        <taxon>Poales</taxon>
        <taxon>Poaceae</taxon>
        <taxon>BOP clade</taxon>
        <taxon>Pooideae</taxon>
        <taxon>Triticodae</taxon>
        <taxon>Triticeae</taxon>
        <taxon>Hordeinae</taxon>
        <taxon>Hordeum</taxon>
    </lineage>
</organism>
<evidence type="ECO:0000256" key="4">
    <source>
        <dbReference type="ARBA" id="ARBA00022989"/>
    </source>
</evidence>
<dbReference type="InterPro" id="IPR009606">
    <property type="entry name" value="DEAL/Modifying_wall_lignin1/2"/>
</dbReference>
<reference evidence="9" key="1">
    <citation type="journal article" date="2012" name="Nature">
        <title>A physical, genetic and functional sequence assembly of the barley genome.</title>
        <authorList>
            <consortium name="The International Barley Genome Sequencing Consortium"/>
            <person name="Mayer K.F."/>
            <person name="Waugh R."/>
            <person name="Brown J.W."/>
            <person name="Schulman A."/>
            <person name="Langridge P."/>
            <person name="Platzer M."/>
            <person name="Fincher G.B."/>
            <person name="Muehlbauer G.J."/>
            <person name="Sato K."/>
            <person name="Close T.J."/>
            <person name="Wise R.P."/>
            <person name="Stein N."/>
        </authorList>
    </citation>
    <scope>NUCLEOTIDE SEQUENCE [LARGE SCALE GENOMIC DNA]</scope>
    <source>
        <strain evidence="9">cv. Morex</strain>
    </source>
</reference>
<dbReference type="Proteomes" id="UP000011116">
    <property type="component" value="Chromosome 2H"/>
</dbReference>
<dbReference type="InterPro" id="IPR052222">
    <property type="entry name" value="DESIGUAL"/>
</dbReference>
<comment type="similarity">
    <text evidence="6">Belongs to the DESIGUAL family.</text>
</comment>
<name>A0A8I6XRS0_HORVV</name>
<keyword evidence="5 7" id="KW-0472">Membrane</keyword>
<keyword evidence="2 7" id="KW-0812">Transmembrane</keyword>
<dbReference type="Gramene" id="HORVU.MOREX.r3.2HG0209710.1">
    <property type="protein sequence ID" value="HORVU.MOREX.r3.2HG0209710.1"/>
    <property type="gene ID" value="HORVU.MOREX.r3.2HG0209710"/>
</dbReference>
<dbReference type="PANTHER" id="PTHR31769">
    <property type="entry name" value="OS07G0462200 PROTEIN-RELATED"/>
    <property type="match status" value="1"/>
</dbReference>
<dbReference type="GeneID" id="123428897"/>
<keyword evidence="4 7" id="KW-1133">Transmembrane helix</keyword>
<dbReference type="AlphaFoldDB" id="A0A8I6XRS0"/>
<keyword evidence="9" id="KW-1185">Reference proteome</keyword>
<feature type="transmembrane region" description="Helical" evidence="7">
    <location>
        <begin position="32"/>
        <end position="50"/>
    </location>
</feature>